<evidence type="ECO:0000256" key="3">
    <source>
        <dbReference type="ARBA" id="ARBA00020977"/>
    </source>
</evidence>
<organism evidence="11 12">
    <name type="scientific">Ophiocordyceps australis</name>
    <dbReference type="NCBI Taxonomy" id="1399860"/>
    <lineage>
        <taxon>Eukaryota</taxon>
        <taxon>Fungi</taxon>
        <taxon>Dikarya</taxon>
        <taxon>Ascomycota</taxon>
        <taxon>Pezizomycotina</taxon>
        <taxon>Sordariomycetes</taxon>
        <taxon>Hypocreomycetidae</taxon>
        <taxon>Hypocreales</taxon>
        <taxon>Ophiocordycipitaceae</taxon>
        <taxon>Ophiocordyceps</taxon>
    </lineage>
</organism>
<dbReference type="InterPro" id="IPR024602">
    <property type="entry name" value="COG_su2_N"/>
</dbReference>
<evidence type="ECO:0000313" key="12">
    <source>
        <dbReference type="Proteomes" id="UP000226192"/>
    </source>
</evidence>
<keyword evidence="4" id="KW-0813">Transport</keyword>
<evidence type="ECO:0000313" key="11">
    <source>
        <dbReference type="EMBL" id="PHH60235.1"/>
    </source>
</evidence>
<evidence type="ECO:0000256" key="4">
    <source>
        <dbReference type="ARBA" id="ARBA00022448"/>
    </source>
</evidence>
<evidence type="ECO:0000256" key="2">
    <source>
        <dbReference type="ARBA" id="ARBA00007603"/>
    </source>
</evidence>
<comment type="subcellular location">
    <subcellularLocation>
        <location evidence="1">Golgi apparatus membrane</location>
        <topology evidence="1">Peripheral membrane protein</topology>
    </subcellularLocation>
</comment>
<dbReference type="GO" id="GO:0007030">
    <property type="term" value="P:Golgi organization"/>
    <property type="evidence" value="ECO:0007669"/>
    <property type="project" value="InterPro"/>
</dbReference>
<dbReference type="PANTHER" id="PTHR12961">
    <property type="entry name" value="CONSERVED OLIGOMERIC GOLGI COMPLEX COMPONENT 2"/>
    <property type="match status" value="1"/>
</dbReference>
<evidence type="ECO:0000256" key="9">
    <source>
        <dbReference type="SAM" id="MobiDB-lite"/>
    </source>
</evidence>
<dbReference type="OrthoDB" id="332281at2759"/>
<evidence type="ECO:0000256" key="6">
    <source>
        <dbReference type="ARBA" id="ARBA00023034"/>
    </source>
</evidence>
<protein>
    <recommendedName>
        <fullName evidence="3">Conserved oligomeric Golgi complex subunit 2</fullName>
    </recommendedName>
    <alternativeName>
        <fullName evidence="8">Component of oligomeric Golgi complex 2</fullName>
    </alternativeName>
</protein>
<proteinExistence type="inferred from homology"/>
<dbReference type="AlphaFoldDB" id="A0A2C5XSJ9"/>
<dbReference type="Proteomes" id="UP000226192">
    <property type="component" value="Unassembled WGS sequence"/>
</dbReference>
<sequence length="286" mass="31070">MTVAARPRTLMALNPPPHDLALDPDAPLPFPTALPRSDFTVPSFDAAAYLSALPHRHQTLADLRADLRDRSAAISAELVQLVNDNYTAFLSLGADLAGGDQRVQSVRVALLGFRRAVAEVKARVAAKRLEAQTLCSELATVRADVEKGRTLLELHERLEALEQCLHVDGPSDAMSDWSSEPSDEQDDAESAVHGLLASSPPKLLDAAHQCNRICAMASTLDDSHPFVVKMQHRLTKCRTTLLLDLGNALKEARGAGPRAQHRVLDYLDIYRILDAQREAIKALGAG</sequence>
<name>A0A2C5XSJ9_9HYPO</name>
<keyword evidence="7" id="KW-0472">Membrane</keyword>
<feature type="domain" description="Conserved oligomeric Golgi complex subunit 2 N-terminal" evidence="10">
    <location>
        <begin position="36"/>
        <end position="107"/>
    </location>
</feature>
<keyword evidence="12" id="KW-1185">Reference proteome</keyword>
<dbReference type="InterPro" id="IPR009316">
    <property type="entry name" value="COG2"/>
</dbReference>
<keyword evidence="6" id="KW-0333">Golgi apparatus</keyword>
<feature type="region of interest" description="Disordered" evidence="9">
    <location>
        <begin position="171"/>
        <end position="192"/>
    </location>
</feature>
<dbReference type="GO" id="GO:0017119">
    <property type="term" value="C:Golgi transport complex"/>
    <property type="evidence" value="ECO:0007669"/>
    <property type="project" value="TreeGrafter"/>
</dbReference>
<gene>
    <name evidence="11" type="ORF">CDD81_1935</name>
</gene>
<dbReference type="STRING" id="1399860.A0A2C5XSJ9"/>
<dbReference type="GO" id="GO:0015031">
    <property type="term" value="P:protein transport"/>
    <property type="evidence" value="ECO:0007669"/>
    <property type="project" value="UniProtKB-KW"/>
</dbReference>
<dbReference type="EMBL" id="NJET01000157">
    <property type="protein sequence ID" value="PHH60235.1"/>
    <property type="molecule type" value="Genomic_DNA"/>
</dbReference>
<dbReference type="GO" id="GO:0006891">
    <property type="term" value="P:intra-Golgi vesicle-mediated transport"/>
    <property type="evidence" value="ECO:0007669"/>
    <property type="project" value="TreeGrafter"/>
</dbReference>
<reference evidence="11 12" key="1">
    <citation type="submission" date="2017-06" db="EMBL/GenBank/DDBJ databases">
        <title>Ant-infecting Ophiocordyceps genomes reveal a high diversity of potential behavioral manipulation genes and a possible major role for enterotoxins.</title>
        <authorList>
            <person name="De Bekker C."/>
            <person name="Evans H.C."/>
            <person name="Brachmann A."/>
            <person name="Hughes D.P."/>
        </authorList>
    </citation>
    <scope>NUCLEOTIDE SEQUENCE [LARGE SCALE GENOMIC DNA]</scope>
    <source>
        <strain evidence="11 12">Map64</strain>
    </source>
</reference>
<evidence type="ECO:0000256" key="5">
    <source>
        <dbReference type="ARBA" id="ARBA00022927"/>
    </source>
</evidence>
<dbReference type="GO" id="GO:0000139">
    <property type="term" value="C:Golgi membrane"/>
    <property type="evidence" value="ECO:0007669"/>
    <property type="project" value="UniProtKB-SubCell"/>
</dbReference>
<dbReference type="Pfam" id="PF06148">
    <property type="entry name" value="COG2_N"/>
    <property type="match status" value="1"/>
</dbReference>
<evidence type="ECO:0000259" key="10">
    <source>
        <dbReference type="Pfam" id="PF06148"/>
    </source>
</evidence>
<dbReference type="PANTHER" id="PTHR12961:SF0">
    <property type="entry name" value="CONSERVED OLIGOMERIC GOLGI COMPLEX SUBUNIT 2"/>
    <property type="match status" value="1"/>
</dbReference>
<accession>A0A2C5XSJ9</accession>
<comment type="caution">
    <text evidence="11">The sequence shown here is derived from an EMBL/GenBank/DDBJ whole genome shotgun (WGS) entry which is preliminary data.</text>
</comment>
<evidence type="ECO:0000256" key="8">
    <source>
        <dbReference type="ARBA" id="ARBA00031344"/>
    </source>
</evidence>
<evidence type="ECO:0000256" key="7">
    <source>
        <dbReference type="ARBA" id="ARBA00023136"/>
    </source>
</evidence>
<comment type="similarity">
    <text evidence="2">Belongs to the COG2 family.</text>
</comment>
<keyword evidence="5" id="KW-0653">Protein transport</keyword>
<evidence type="ECO:0000256" key="1">
    <source>
        <dbReference type="ARBA" id="ARBA00004395"/>
    </source>
</evidence>